<evidence type="ECO:0000313" key="2">
    <source>
        <dbReference type="EMBL" id="WCO02013.1"/>
    </source>
</evidence>
<evidence type="ECO:0000313" key="3">
    <source>
        <dbReference type="Proteomes" id="UP001202717"/>
    </source>
</evidence>
<reference evidence="2 3" key="1">
    <citation type="submission" date="2023-01" db="EMBL/GenBank/DDBJ databases">
        <title>Psychroserpens ponticola sp. nov., isolated from seawater.</title>
        <authorList>
            <person name="Kristyanto S."/>
            <person name="Jung J."/>
            <person name="Kim J.M."/>
            <person name="Jeon C.O."/>
        </authorList>
    </citation>
    <scope>NUCLEOTIDE SEQUENCE [LARGE SCALE GENOMIC DNA]</scope>
    <source>
        <strain evidence="2 3">MSW6</strain>
    </source>
</reference>
<sequence>MKTVLTILAITLLPFLSTAQEANTDINNDDTIETVIENNIETQVIKSETAAASAVKAQIIKINRKKSSEIISIKAYRKSLHIKVKEVRVC</sequence>
<evidence type="ECO:0000256" key="1">
    <source>
        <dbReference type="SAM" id="SignalP"/>
    </source>
</evidence>
<dbReference type="EMBL" id="CP116221">
    <property type="protein sequence ID" value="WCO02013.1"/>
    <property type="molecule type" value="Genomic_DNA"/>
</dbReference>
<feature type="signal peptide" evidence="1">
    <location>
        <begin position="1"/>
        <end position="19"/>
    </location>
</feature>
<dbReference type="RefSeq" id="WP_249996438.1">
    <property type="nucleotide sequence ID" value="NZ_CP116221.1"/>
</dbReference>
<dbReference type="Proteomes" id="UP001202717">
    <property type="component" value="Chromosome"/>
</dbReference>
<feature type="chain" id="PRO_5047037707" evidence="1">
    <location>
        <begin position="20"/>
        <end position="90"/>
    </location>
</feature>
<name>A0ABY7RYA1_9FLAO</name>
<gene>
    <name evidence="2" type="ORF">MUN68_000635</name>
</gene>
<keyword evidence="3" id="KW-1185">Reference proteome</keyword>
<protein>
    <submittedName>
        <fullName evidence="2">Uncharacterized protein</fullName>
    </submittedName>
</protein>
<proteinExistence type="predicted"/>
<accession>A0ABY7RYA1</accession>
<organism evidence="2 3">
    <name type="scientific">Psychroserpens ponticola</name>
    <dbReference type="NCBI Taxonomy" id="2932268"/>
    <lineage>
        <taxon>Bacteria</taxon>
        <taxon>Pseudomonadati</taxon>
        <taxon>Bacteroidota</taxon>
        <taxon>Flavobacteriia</taxon>
        <taxon>Flavobacteriales</taxon>
        <taxon>Flavobacteriaceae</taxon>
        <taxon>Psychroserpens</taxon>
    </lineage>
</organism>
<keyword evidence="1" id="KW-0732">Signal</keyword>